<sequence length="453" mass="46934">TLTVTKSAAASTLKSSSTAIKTSSSKASSSKASSTKTTSIKATSTKSSSTKRTSTRTTSTKATSTRAASTKTSSTRTSSTRATTIYVNTTTLITVTTSKDTSASSGFSLPISLNATTSAPYLNHTVCSTSLTASRQPSRGFSFPWWRINMTASRTRPYPSGTGRPTKLPPHSISLITGTGTGMLNSTSSRPLWSNTSYPLSPNSTAPPFLNTTAAPSLTGTGYSSGTGGIRLTNSTSVRWANTSATSTTISSSTPTPTFPTSCGGENATGFALQVSASGVFNNWFVHLSGHGLLFTSQKSSASQFSVEPSGHLCVVGLLDEQNLPYVAVVGTHDERSMVWMTTNDTLRGDFSDDYAALGCDVPGIGGSLSCRSTNGTAFALENWLGCGIQLGLGSEGEEGNNGLNCVGIQLGVADAEGQGRNGSSNGEATEEGVRFERRVVNPFAFGKMSSRG</sequence>
<feature type="non-terminal residue" evidence="2">
    <location>
        <position position="1"/>
    </location>
</feature>
<dbReference type="Proteomes" id="UP001302126">
    <property type="component" value="Unassembled WGS sequence"/>
</dbReference>
<organism evidence="2 3">
    <name type="scientific">Podospora australis</name>
    <dbReference type="NCBI Taxonomy" id="1536484"/>
    <lineage>
        <taxon>Eukaryota</taxon>
        <taxon>Fungi</taxon>
        <taxon>Dikarya</taxon>
        <taxon>Ascomycota</taxon>
        <taxon>Pezizomycotina</taxon>
        <taxon>Sordariomycetes</taxon>
        <taxon>Sordariomycetidae</taxon>
        <taxon>Sordariales</taxon>
        <taxon>Podosporaceae</taxon>
        <taxon>Podospora</taxon>
    </lineage>
</organism>
<keyword evidence="3" id="KW-1185">Reference proteome</keyword>
<evidence type="ECO:0000313" key="3">
    <source>
        <dbReference type="Proteomes" id="UP001302126"/>
    </source>
</evidence>
<feature type="region of interest" description="Disordered" evidence="1">
    <location>
        <begin position="1"/>
        <end position="80"/>
    </location>
</feature>
<evidence type="ECO:0000313" key="2">
    <source>
        <dbReference type="EMBL" id="KAK4188602.1"/>
    </source>
</evidence>
<comment type="caution">
    <text evidence="2">The sequence shown here is derived from an EMBL/GenBank/DDBJ whole genome shotgun (WGS) entry which is preliminary data.</text>
</comment>
<evidence type="ECO:0000256" key="1">
    <source>
        <dbReference type="SAM" id="MobiDB-lite"/>
    </source>
</evidence>
<reference evidence="2" key="1">
    <citation type="journal article" date="2023" name="Mol. Phylogenet. Evol.">
        <title>Genome-scale phylogeny and comparative genomics of the fungal order Sordariales.</title>
        <authorList>
            <person name="Hensen N."/>
            <person name="Bonometti L."/>
            <person name="Westerberg I."/>
            <person name="Brannstrom I.O."/>
            <person name="Guillou S."/>
            <person name="Cros-Aarteil S."/>
            <person name="Calhoun S."/>
            <person name="Haridas S."/>
            <person name="Kuo A."/>
            <person name="Mondo S."/>
            <person name="Pangilinan J."/>
            <person name="Riley R."/>
            <person name="LaButti K."/>
            <person name="Andreopoulos B."/>
            <person name="Lipzen A."/>
            <person name="Chen C."/>
            <person name="Yan M."/>
            <person name="Daum C."/>
            <person name="Ng V."/>
            <person name="Clum A."/>
            <person name="Steindorff A."/>
            <person name="Ohm R.A."/>
            <person name="Martin F."/>
            <person name="Silar P."/>
            <person name="Natvig D.O."/>
            <person name="Lalanne C."/>
            <person name="Gautier V."/>
            <person name="Ament-Velasquez S.L."/>
            <person name="Kruys A."/>
            <person name="Hutchinson M.I."/>
            <person name="Powell A.J."/>
            <person name="Barry K."/>
            <person name="Miller A.N."/>
            <person name="Grigoriev I.V."/>
            <person name="Debuchy R."/>
            <person name="Gladieux P."/>
            <person name="Hiltunen Thoren M."/>
            <person name="Johannesson H."/>
        </authorList>
    </citation>
    <scope>NUCLEOTIDE SEQUENCE</scope>
    <source>
        <strain evidence="2">PSN309</strain>
    </source>
</reference>
<reference evidence="2" key="2">
    <citation type="submission" date="2023-05" db="EMBL/GenBank/DDBJ databases">
        <authorList>
            <consortium name="Lawrence Berkeley National Laboratory"/>
            <person name="Steindorff A."/>
            <person name="Hensen N."/>
            <person name="Bonometti L."/>
            <person name="Westerberg I."/>
            <person name="Brannstrom I.O."/>
            <person name="Guillou S."/>
            <person name="Cros-Aarteil S."/>
            <person name="Calhoun S."/>
            <person name="Haridas S."/>
            <person name="Kuo A."/>
            <person name="Mondo S."/>
            <person name="Pangilinan J."/>
            <person name="Riley R."/>
            <person name="Labutti K."/>
            <person name="Andreopoulos B."/>
            <person name="Lipzen A."/>
            <person name="Chen C."/>
            <person name="Yanf M."/>
            <person name="Daum C."/>
            <person name="Ng V."/>
            <person name="Clum A."/>
            <person name="Ohm R."/>
            <person name="Martin F."/>
            <person name="Silar P."/>
            <person name="Natvig D."/>
            <person name="Lalanne C."/>
            <person name="Gautier V."/>
            <person name="Ament-Velasquez S.L."/>
            <person name="Kruys A."/>
            <person name="Hutchinson M.I."/>
            <person name="Powell A.J."/>
            <person name="Barry K."/>
            <person name="Miller A.N."/>
            <person name="Grigoriev I.V."/>
            <person name="Debuchy R."/>
            <person name="Gladieux P."/>
            <person name="Thoren M.H."/>
            <person name="Johannesson H."/>
        </authorList>
    </citation>
    <scope>NUCLEOTIDE SEQUENCE</scope>
    <source>
        <strain evidence="2">PSN309</strain>
    </source>
</reference>
<dbReference type="EMBL" id="MU864386">
    <property type="protein sequence ID" value="KAK4188602.1"/>
    <property type="molecule type" value="Genomic_DNA"/>
</dbReference>
<name>A0AAN7AJS0_9PEZI</name>
<accession>A0AAN7AJS0</accession>
<dbReference type="AlphaFoldDB" id="A0AAN7AJS0"/>
<gene>
    <name evidence="2" type="ORF">QBC35DRAFT_382203</name>
</gene>
<protein>
    <submittedName>
        <fullName evidence="2">Uncharacterized protein</fullName>
    </submittedName>
</protein>
<proteinExistence type="predicted"/>